<feature type="compositionally biased region" description="Low complexity" evidence="2">
    <location>
        <begin position="703"/>
        <end position="726"/>
    </location>
</feature>
<keyword evidence="6" id="KW-1185">Reference proteome</keyword>
<feature type="region of interest" description="Disordered" evidence="2">
    <location>
        <begin position="1"/>
        <end position="267"/>
    </location>
</feature>
<dbReference type="InterPro" id="IPR018287">
    <property type="entry name" value="Hap4_TF_heteromerisation"/>
</dbReference>
<feature type="compositionally biased region" description="Polar residues" evidence="2">
    <location>
        <begin position="306"/>
        <end position="324"/>
    </location>
</feature>
<feature type="compositionally biased region" description="Polar residues" evidence="2">
    <location>
        <begin position="168"/>
        <end position="190"/>
    </location>
</feature>
<dbReference type="GO" id="GO:0034599">
    <property type="term" value="P:cellular response to oxidative stress"/>
    <property type="evidence" value="ECO:0000315"/>
    <property type="project" value="CGD"/>
</dbReference>
<dbReference type="EMBL" id="CP017624">
    <property type="protein sequence ID" value="AOW27216.1"/>
    <property type="molecule type" value="Genomic_DNA"/>
</dbReference>
<feature type="compositionally biased region" description="Polar residues" evidence="2">
    <location>
        <begin position="249"/>
        <end position="261"/>
    </location>
</feature>
<feature type="compositionally biased region" description="Low complexity" evidence="2">
    <location>
        <begin position="468"/>
        <end position="480"/>
    </location>
</feature>
<dbReference type="KEGG" id="cal:CAALFM_C201700CA"/>
<evidence type="ECO:0000259" key="3">
    <source>
        <dbReference type="Pfam" id="PF10297"/>
    </source>
</evidence>
<dbReference type="SMR" id="A0A1D8PGE6"/>
<feature type="domain" description="Hap4 transcription factor heteromerisation" evidence="3">
    <location>
        <begin position="188"/>
        <end position="204"/>
    </location>
</feature>
<feature type="compositionally biased region" description="Low complexity" evidence="2">
    <location>
        <begin position="222"/>
        <end position="248"/>
    </location>
</feature>
<protein>
    <submittedName>
        <fullName evidence="5">Hap42p</fullName>
    </submittedName>
</protein>
<reference evidence="5 6" key="3">
    <citation type="journal article" date="2013" name="Genome Biol.">
        <title>Assembly of a phased diploid Candida albicans genome facilitates allele-specific measurements and provides a simple model for repeat and indel structure.</title>
        <authorList>
            <person name="Muzzey D."/>
            <person name="Schwartz K."/>
            <person name="Weissman J.S."/>
            <person name="Sherlock G."/>
        </authorList>
    </citation>
    <scope>NUCLEOTIDE SEQUENCE [LARGE SCALE GENOMIC DNA]</scope>
    <source>
        <strain evidence="6">SC5314 / ATCC MYA-2876</strain>
    </source>
</reference>
<dbReference type="GO" id="GO:0005634">
    <property type="term" value="C:nucleus"/>
    <property type="evidence" value="ECO:0007669"/>
    <property type="project" value="InterPro"/>
</dbReference>
<dbReference type="AlphaFoldDB" id="A0A1D8PGE6"/>
<feature type="region of interest" description="Disordered" evidence="2">
    <location>
        <begin position="693"/>
        <end position="728"/>
    </location>
</feature>
<reference evidence="5 6" key="1">
    <citation type="journal article" date="2004" name="Proc. Natl. Acad. Sci. U.S.A.">
        <title>The diploid genome sequence of Candida albicans.</title>
        <authorList>
            <person name="Jones T."/>
            <person name="Federspiel N.A."/>
            <person name="Chibana H."/>
            <person name="Dungan J."/>
            <person name="Kalman S."/>
            <person name="Magee B.B."/>
            <person name="Newport G."/>
            <person name="Thorstenson Y.R."/>
            <person name="Agabian N."/>
            <person name="Magee P.T."/>
            <person name="Davis R.W."/>
            <person name="Scherer S."/>
        </authorList>
    </citation>
    <scope>NUCLEOTIDE SEQUENCE [LARGE SCALE GENOMIC DNA]</scope>
    <source>
        <strain evidence="6">SC5314 / ATCC MYA-2876</strain>
    </source>
</reference>
<reference evidence="5 6" key="2">
    <citation type="journal article" date="2007" name="Genome Biol.">
        <title>Assembly of the Candida albicans genome into sixteen supercontigs aligned on the eight chromosomes.</title>
        <authorList>
            <person name="van het Hoog M."/>
            <person name="Rast T.J."/>
            <person name="Martchenko M."/>
            <person name="Grindle S."/>
            <person name="Dignard D."/>
            <person name="Hogues H."/>
            <person name="Cuomo C."/>
            <person name="Berriman M."/>
            <person name="Scherer S."/>
            <person name="Magee B.B."/>
            <person name="Whiteway M."/>
            <person name="Chibana H."/>
            <person name="Nantel A."/>
            <person name="Magee P.T."/>
        </authorList>
    </citation>
    <scope>GENOME REANNOTATION</scope>
    <source>
        <strain evidence="6">SC5314 / ATCC MYA-2876</strain>
    </source>
</reference>
<evidence type="ECO:0000256" key="2">
    <source>
        <dbReference type="SAM" id="MobiDB-lite"/>
    </source>
</evidence>
<evidence type="ECO:0000313" key="6">
    <source>
        <dbReference type="Proteomes" id="UP000000559"/>
    </source>
</evidence>
<dbReference type="GO" id="GO:0006357">
    <property type="term" value="P:regulation of transcription by RNA polymerase II"/>
    <property type="evidence" value="ECO:0000315"/>
    <property type="project" value="CGD"/>
</dbReference>
<feature type="compositionally biased region" description="Polar residues" evidence="2">
    <location>
        <begin position="75"/>
        <end position="100"/>
    </location>
</feature>
<dbReference type="STRING" id="237561.A0A1D8PGE6"/>
<dbReference type="OrthoDB" id="5374328at2759"/>
<feature type="region of interest" description="Disordered" evidence="2">
    <location>
        <begin position="301"/>
        <end position="386"/>
    </location>
</feature>
<evidence type="ECO:0000256" key="1">
    <source>
        <dbReference type="ARBA" id="ARBA00023242"/>
    </source>
</evidence>
<dbReference type="CGD" id="CAL0000183233">
    <property type="gene designation" value="HAP42"/>
</dbReference>
<feature type="compositionally biased region" description="Polar residues" evidence="2">
    <location>
        <begin position="108"/>
        <end position="130"/>
    </location>
</feature>
<keyword evidence="1" id="KW-0539">Nucleus</keyword>
<feature type="compositionally biased region" description="Polar residues" evidence="2">
    <location>
        <begin position="12"/>
        <end position="21"/>
    </location>
</feature>
<gene>
    <name evidence="4 5" type="primary">HAP42</name>
    <name evidence="5" type="ordered locus">CAALFM_C201700CA</name>
    <name evidence="4" type="ordered locus">orf19.9056</name>
</gene>
<dbReference type="eggNOG" id="ENOG502R8HV">
    <property type="taxonomic scope" value="Eukaryota"/>
</dbReference>
<dbReference type="RefSeq" id="XP_722530.2">
    <property type="nucleotide sequence ID" value="XM_717437.2"/>
</dbReference>
<feature type="compositionally biased region" description="Low complexity" evidence="2">
    <location>
        <begin position="325"/>
        <end position="381"/>
    </location>
</feature>
<feature type="compositionally biased region" description="Basic and acidic residues" evidence="2">
    <location>
        <begin position="204"/>
        <end position="219"/>
    </location>
</feature>
<evidence type="ECO:0000313" key="5">
    <source>
        <dbReference type="EMBL" id="AOW27216.1"/>
    </source>
</evidence>
<dbReference type="Proteomes" id="UP000000559">
    <property type="component" value="Chromosome 2"/>
</dbReference>
<proteinExistence type="predicted"/>
<accession>A0A1D8PGE6</accession>
<dbReference type="GeneID" id="3635729"/>
<feature type="compositionally biased region" description="Polar residues" evidence="2">
    <location>
        <begin position="777"/>
        <end position="791"/>
    </location>
</feature>
<feature type="region of interest" description="Disordered" evidence="2">
    <location>
        <begin position="452"/>
        <end position="480"/>
    </location>
</feature>
<evidence type="ECO:0000313" key="4">
    <source>
        <dbReference type="CGD" id="CAL0000183233"/>
    </source>
</evidence>
<feature type="region of interest" description="Disordered" evidence="2">
    <location>
        <begin position="773"/>
        <end position="802"/>
    </location>
</feature>
<dbReference type="InParanoid" id="A0A1D8PGE6"/>
<dbReference type="Pfam" id="PF10297">
    <property type="entry name" value="Hap4_Hap_bind"/>
    <property type="match status" value="1"/>
</dbReference>
<feature type="region of interest" description="Disordered" evidence="2">
    <location>
        <begin position="611"/>
        <end position="635"/>
    </location>
</feature>
<sequence length="838" mass="90134">MSSMINKEPNKPSLSDTSIQIKQIPKPMNTSSITNESKPISAPATKESVSAKPTPTPTAPTTGVAPKSSPLITPLTASQSNLTKTTSISPQLSKAKSNQPSQPPCKQIKTNPKLLSNPQPNKAKSSTRPSVQPIATKYHKIQPAIAPKPMPASMSQTSKFNPIPTGKLSLSMNQSSFARPNDSSSLNTSRRWVLPPRPRPGRKPTHDSHGNITIDDKKISKNGTATNNNTTTPITTTATSNATVGNGNHNTPINASTSNGITKKKTKCKKDSTLEAKIALNSNTDLLNQIKSSENTTVISPEDINLKSSKPTPLKSLTPNNNKTSSPIVPISSSQQQPPQQQQEKQPIPCTKSKAKAKSTTTTARKSKTASAKGTPSAEVPIPIPPIEVDPEKHLSNMQMSYLSKLKEQEVIRNYIEVLTNQIKELSFVQNGVITFDALKSNVKYNNKKILTSTTTSTGPGTTGAGGIPTSSSSSSTSSSKSRYDQLEAINNLNDLNKFLNYLTKSSNIIQSVKKNPGISSETLNKQVDHYVEVRKKFKAIKRNEQSGKTLNNLGLQPPPPSQYSLSIPSMTTGATITTTTAGSTTTPIPQAMKNHAMFNNDKLSGILSGSTFQDMDIDPNNNNSTNSCGGGRDSGGGGVVGDTLNESGMGQFVPDLLKPIKPVNLFSEFQDLQLQTETIEESSSQISQLSGIGESGEEYDIGTTVSNGNGSGTGSSSNTNSSGSNFAVPNNLNGDDLELFMDEHDFLNRLVLDDRQKLMNDEEEVFGKVQIHGNDMSGSSNVNNDTHSITNNDNNDENKNMNQVNNDLLLKKKFKFNCGFCTNDTPCLCFDTMFLEK</sequence>
<name>A0A1D8PGE6_CANAL</name>
<feature type="compositionally biased region" description="Polar residues" evidence="2">
    <location>
        <begin position="28"/>
        <end position="38"/>
    </location>
</feature>
<dbReference type="VEuPathDB" id="FungiDB:C2_01700C_A"/>
<organism evidence="5 6">
    <name type="scientific">Candida albicans (strain SC5314 / ATCC MYA-2876)</name>
    <name type="common">Yeast</name>
    <dbReference type="NCBI Taxonomy" id="237561"/>
    <lineage>
        <taxon>Eukaryota</taxon>
        <taxon>Fungi</taxon>
        <taxon>Dikarya</taxon>
        <taxon>Ascomycota</taxon>
        <taxon>Saccharomycotina</taxon>
        <taxon>Pichiomycetes</taxon>
        <taxon>Debaryomycetaceae</taxon>
        <taxon>Candida/Lodderomyces clade</taxon>
        <taxon>Candida</taxon>
    </lineage>
</organism>